<keyword evidence="5 8" id="KW-0547">Nucleotide-binding</keyword>
<dbReference type="RefSeq" id="WP_131957915.1">
    <property type="nucleotide sequence ID" value="NZ_SMFL01000003.1"/>
</dbReference>
<feature type="domain" description="Lysidine-tRNA(Ile) synthetase C-terminal" evidence="9">
    <location>
        <begin position="367"/>
        <end position="441"/>
    </location>
</feature>
<dbReference type="EC" id="6.3.4.19" evidence="8"/>
<dbReference type="HAMAP" id="MF_01161">
    <property type="entry name" value="tRNA_Ile_lys_synt"/>
    <property type="match status" value="1"/>
</dbReference>
<sequence length="450" mass="51762">MLDSFLTFINQPGLDFSKQKTLLTVSGGVDSVVMAHLFHRAGFEAAVVHCNFGLRAEESVQDEVFVKELAGKYEFAFYVKHFDPKTYAKEHTVSTQMAARDLRYEWFEELRTEHNFDWIATAHHANDALETVFLNLARGTGITGLHGIAAVHSGIVRPMLFASKDQILDYANENQLLWREDRSNNSMDYKRNIIRKKIIPVLKELNPSLEKTFQVTSDKVRAADSLLTGYLEQWKKSVLTESEDQIKISISGLQQSGEPSYRLWHILNVYGFNYTQCVTITKSLKATSGKTFYSKSHELLKDRETFILRARKGDNSSVNLTIAWNEGQYELPEGYLKISRVNTNEINYTDKNPEVIWLDEGKLIFPLQVRKGKEGEVFYPFGMKGKRKKISDLLIDLKMSLYQKEKVNVLVNGNGEIIWVIGVRADDRWRLMDETKQVLRVERLSLMKEI</sequence>
<comment type="catalytic activity">
    <reaction evidence="7 8">
        <text>cytidine(34) in tRNA(Ile2) + L-lysine + ATP = lysidine(34) in tRNA(Ile2) + AMP + diphosphate + H(+)</text>
        <dbReference type="Rhea" id="RHEA:43744"/>
        <dbReference type="Rhea" id="RHEA-COMP:10625"/>
        <dbReference type="Rhea" id="RHEA-COMP:10670"/>
        <dbReference type="ChEBI" id="CHEBI:15378"/>
        <dbReference type="ChEBI" id="CHEBI:30616"/>
        <dbReference type="ChEBI" id="CHEBI:32551"/>
        <dbReference type="ChEBI" id="CHEBI:33019"/>
        <dbReference type="ChEBI" id="CHEBI:82748"/>
        <dbReference type="ChEBI" id="CHEBI:83665"/>
        <dbReference type="ChEBI" id="CHEBI:456215"/>
        <dbReference type="EC" id="6.3.4.19"/>
    </reaction>
</comment>
<keyword evidence="4 8" id="KW-0819">tRNA processing</keyword>
<dbReference type="NCBIfam" id="TIGR02433">
    <property type="entry name" value="lysidine_TilS_C"/>
    <property type="match status" value="1"/>
</dbReference>
<comment type="domain">
    <text evidence="8">The N-terminal region contains the highly conserved SGGXDS motif, predicted to be a P-loop motif involved in ATP binding.</text>
</comment>
<dbReference type="GO" id="GO:0006400">
    <property type="term" value="P:tRNA modification"/>
    <property type="evidence" value="ECO:0007669"/>
    <property type="project" value="UniProtKB-UniRule"/>
</dbReference>
<evidence type="ECO:0000256" key="6">
    <source>
        <dbReference type="ARBA" id="ARBA00022840"/>
    </source>
</evidence>
<dbReference type="PANTHER" id="PTHR43033:SF1">
    <property type="entry name" value="TRNA(ILE)-LYSIDINE SYNTHASE-RELATED"/>
    <property type="match status" value="1"/>
</dbReference>
<keyword evidence="3 8" id="KW-0436">Ligase</keyword>
<dbReference type="PANTHER" id="PTHR43033">
    <property type="entry name" value="TRNA(ILE)-LYSIDINE SYNTHASE-RELATED"/>
    <property type="match status" value="1"/>
</dbReference>
<comment type="similarity">
    <text evidence="8">Belongs to the tRNA(Ile)-lysidine synthase family.</text>
</comment>
<dbReference type="Pfam" id="PF11734">
    <property type="entry name" value="TilS_C"/>
    <property type="match status" value="1"/>
</dbReference>
<evidence type="ECO:0000256" key="7">
    <source>
        <dbReference type="ARBA" id="ARBA00048539"/>
    </source>
</evidence>
<dbReference type="CDD" id="cd01992">
    <property type="entry name" value="TilS_N"/>
    <property type="match status" value="1"/>
</dbReference>
<evidence type="ECO:0000256" key="1">
    <source>
        <dbReference type="ARBA" id="ARBA00004496"/>
    </source>
</evidence>
<feature type="binding site" evidence="8">
    <location>
        <begin position="26"/>
        <end position="31"/>
    </location>
    <ligand>
        <name>ATP</name>
        <dbReference type="ChEBI" id="CHEBI:30616"/>
    </ligand>
</feature>
<reference evidence="10 11" key="1">
    <citation type="submission" date="2019-03" db="EMBL/GenBank/DDBJ databases">
        <title>Dyadobacter AR-3-6 sp. nov., isolated from arctic soil.</title>
        <authorList>
            <person name="Chaudhary D.K."/>
        </authorList>
    </citation>
    <scope>NUCLEOTIDE SEQUENCE [LARGE SCALE GENOMIC DNA]</scope>
    <source>
        <strain evidence="10 11">AR-3-6</strain>
    </source>
</reference>
<dbReference type="Proteomes" id="UP000294850">
    <property type="component" value="Unassembled WGS sequence"/>
</dbReference>
<dbReference type="GO" id="GO:0032267">
    <property type="term" value="F:tRNA(Ile)-lysidine synthase activity"/>
    <property type="evidence" value="ECO:0007669"/>
    <property type="project" value="UniProtKB-EC"/>
</dbReference>
<evidence type="ECO:0000256" key="5">
    <source>
        <dbReference type="ARBA" id="ARBA00022741"/>
    </source>
</evidence>
<keyword evidence="6 8" id="KW-0067">ATP-binding</keyword>
<dbReference type="GO" id="GO:0005524">
    <property type="term" value="F:ATP binding"/>
    <property type="evidence" value="ECO:0007669"/>
    <property type="project" value="UniProtKB-UniRule"/>
</dbReference>
<evidence type="ECO:0000259" key="9">
    <source>
        <dbReference type="SMART" id="SM00977"/>
    </source>
</evidence>
<dbReference type="InterPro" id="IPR012094">
    <property type="entry name" value="tRNA_Ile_lys_synt"/>
</dbReference>
<dbReference type="Gene3D" id="3.40.50.620">
    <property type="entry name" value="HUPs"/>
    <property type="match status" value="1"/>
</dbReference>
<dbReference type="AlphaFoldDB" id="A0A4R5DW57"/>
<dbReference type="InterPro" id="IPR012796">
    <property type="entry name" value="Lysidine-tRNA-synth_C"/>
</dbReference>
<proteinExistence type="inferred from homology"/>
<organism evidence="10 11">
    <name type="scientific">Dyadobacter psychrotolerans</name>
    <dbReference type="NCBI Taxonomy" id="2541721"/>
    <lineage>
        <taxon>Bacteria</taxon>
        <taxon>Pseudomonadati</taxon>
        <taxon>Bacteroidota</taxon>
        <taxon>Cytophagia</taxon>
        <taxon>Cytophagales</taxon>
        <taxon>Spirosomataceae</taxon>
        <taxon>Dyadobacter</taxon>
    </lineage>
</organism>
<comment type="caution">
    <text evidence="10">The sequence shown here is derived from an EMBL/GenBank/DDBJ whole genome shotgun (WGS) entry which is preliminary data.</text>
</comment>
<dbReference type="NCBIfam" id="TIGR02432">
    <property type="entry name" value="lysidine_TilS_N"/>
    <property type="match status" value="1"/>
</dbReference>
<evidence type="ECO:0000256" key="4">
    <source>
        <dbReference type="ARBA" id="ARBA00022694"/>
    </source>
</evidence>
<accession>A0A4R5DW57</accession>
<evidence type="ECO:0000313" key="10">
    <source>
        <dbReference type="EMBL" id="TDE16381.1"/>
    </source>
</evidence>
<dbReference type="Pfam" id="PF01171">
    <property type="entry name" value="ATP_bind_3"/>
    <property type="match status" value="1"/>
</dbReference>
<dbReference type="EMBL" id="SMFL01000003">
    <property type="protein sequence ID" value="TDE16381.1"/>
    <property type="molecule type" value="Genomic_DNA"/>
</dbReference>
<dbReference type="SUPFAM" id="SSF52402">
    <property type="entry name" value="Adenine nucleotide alpha hydrolases-like"/>
    <property type="match status" value="1"/>
</dbReference>
<evidence type="ECO:0000256" key="8">
    <source>
        <dbReference type="HAMAP-Rule" id="MF_01161"/>
    </source>
</evidence>
<dbReference type="InterPro" id="IPR011063">
    <property type="entry name" value="TilS/TtcA_N"/>
</dbReference>
<keyword evidence="11" id="KW-1185">Reference proteome</keyword>
<dbReference type="SUPFAM" id="SSF56037">
    <property type="entry name" value="PheT/TilS domain"/>
    <property type="match status" value="1"/>
</dbReference>
<evidence type="ECO:0000313" key="11">
    <source>
        <dbReference type="Proteomes" id="UP000294850"/>
    </source>
</evidence>
<protein>
    <recommendedName>
        <fullName evidence="8">tRNA(Ile)-lysidine synthase</fullName>
        <ecNumber evidence="8">6.3.4.19</ecNumber>
    </recommendedName>
    <alternativeName>
        <fullName evidence="8">tRNA(Ile)-2-lysyl-cytidine synthase</fullName>
    </alternativeName>
    <alternativeName>
        <fullName evidence="8">tRNA(Ile)-lysidine synthetase</fullName>
    </alternativeName>
</protein>
<evidence type="ECO:0000256" key="3">
    <source>
        <dbReference type="ARBA" id="ARBA00022598"/>
    </source>
</evidence>
<dbReference type="SMART" id="SM00977">
    <property type="entry name" value="TilS_C"/>
    <property type="match status" value="1"/>
</dbReference>
<name>A0A4R5DW57_9BACT</name>
<dbReference type="InterPro" id="IPR014729">
    <property type="entry name" value="Rossmann-like_a/b/a_fold"/>
</dbReference>
<dbReference type="GO" id="GO:0005737">
    <property type="term" value="C:cytoplasm"/>
    <property type="evidence" value="ECO:0007669"/>
    <property type="project" value="UniProtKB-SubCell"/>
</dbReference>
<dbReference type="InterPro" id="IPR012795">
    <property type="entry name" value="tRNA_Ile_lys_synt_N"/>
</dbReference>
<gene>
    <name evidence="8 10" type="primary">tilS</name>
    <name evidence="10" type="ORF">E0F88_09060</name>
</gene>
<keyword evidence="2 8" id="KW-0963">Cytoplasm</keyword>
<dbReference type="OrthoDB" id="9807403at2"/>
<evidence type="ECO:0000256" key="2">
    <source>
        <dbReference type="ARBA" id="ARBA00022490"/>
    </source>
</evidence>
<comment type="function">
    <text evidence="8">Ligates lysine onto the cytidine present at position 34 of the AUA codon-specific tRNA(Ile) that contains the anticodon CAU, in an ATP-dependent manner. Cytidine is converted to lysidine, thus changing the amino acid specificity of the tRNA from methionine to isoleucine.</text>
</comment>
<comment type="subcellular location">
    <subcellularLocation>
        <location evidence="1 8">Cytoplasm</location>
    </subcellularLocation>
</comment>